<dbReference type="KEGG" id="ica:Intca_1459"/>
<organism evidence="2 3">
    <name type="scientific">Intrasporangium calvum (strain ATCC 23552 / DSM 43043 / JCM 3097 / NBRC 12989 / NCIMB 10167 / NRRL B-3866 / 7 KIP)</name>
    <dbReference type="NCBI Taxonomy" id="710696"/>
    <lineage>
        <taxon>Bacteria</taxon>
        <taxon>Bacillati</taxon>
        <taxon>Actinomycetota</taxon>
        <taxon>Actinomycetes</taxon>
        <taxon>Micrococcales</taxon>
        <taxon>Intrasporangiaceae</taxon>
        <taxon>Intrasporangium</taxon>
    </lineage>
</organism>
<feature type="signal peptide" evidence="1">
    <location>
        <begin position="1"/>
        <end position="21"/>
    </location>
</feature>
<gene>
    <name evidence="2" type="ordered locus">Intca_1459</name>
</gene>
<dbReference type="STRING" id="710696.Intca_1459"/>
<proteinExistence type="predicted"/>
<dbReference type="Proteomes" id="UP000008914">
    <property type="component" value="Chromosome"/>
</dbReference>
<reference evidence="2 3" key="1">
    <citation type="journal article" date="2010" name="Stand. Genomic Sci.">
        <title>Complete genome sequence of Intrasporangium calvum type strain (7 KIP).</title>
        <authorList>
            <person name="Del Rio T.G."/>
            <person name="Chertkov O."/>
            <person name="Yasawong M."/>
            <person name="Lucas S."/>
            <person name="Deshpande S."/>
            <person name="Cheng J.F."/>
            <person name="Detter C."/>
            <person name="Tapia R."/>
            <person name="Han C."/>
            <person name="Goodwin L."/>
            <person name="Pitluck S."/>
            <person name="Liolios K."/>
            <person name="Ivanova N."/>
            <person name="Mavromatis K."/>
            <person name="Pati A."/>
            <person name="Chen A."/>
            <person name="Palaniappan K."/>
            <person name="Land M."/>
            <person name="Hauser L."/>
            <person name="Chang Y.J."/>
            <person name="Jeffries C.D."/>
            <person name="Rohde M."/>
            <person name="Pukall R."/>
            <person name="Sikorski J."/>
            <person name="Goker M."/>
            <person name="Woyke T."/>
            <person name="Bristow J."/>
            <person name="Eisen J.A."/>
            <person name="Markowitz V."/>
            <person name="Hugenholtz P."/>
            <person name="Kyrpides N.C."/>
            <person name="Klenk H.P."/>
            <person name="Lapidus A."/>
        </authorList>
    </citation>
    <scope>NUCLEOTIDE SEQUENCE [LARGE SCALE GENOMIC DNA]</scope>
    <source>
        <strain evidence="3">ATCC 23552 / DSM 43043 / JCM 3097 / NBRC 12989 / 7 KIP</strain>
    </source>
</reference>
<dbReference type="AlphaFoldDB" id="E6S7R7"/>
<protein>
    <submittedName>
        <fullName evidence="2">Uncharacterized protein</fullName>
    </submittedName>
</protein>
<evidence type="ECO:0000313" key="3">
    <source>
        <dbReference type="Proteomes" id="UP000008914"/>
    </source>
</evidence>
<accession>E6S7R7</accession>
<dbReference type="EMBL" id="CP002343">
    <property type="protein sequence ID" value="ADU47974.1"/>
    <property type="molecule type" value="Genomic_DNA"/>
</dbReference>
<feature type="chain" id="PRO_5003210913" evidence="1">
    <location>
        <begin position="22"/>
        <end position="186"/>
    </location>
</feature>
<dbReference type="OrthoDB" id="2449873at2"/>
<name>E6S7R7_INTC7</name>
<keyword evidence="3" id="KW-1185">Reference proteome</keyword>
<dbReference type="RefSeq" id="WP_013492290.1">
    <property type="nucleotide sequence ID" value="NC_014830.1"/>
</dbReference>
<sequence length="186" mass="19678">MRARLAGTLASLSLVAMPSLAAAHDGGAADVSPGSVRTHGHTAKLAELRDVTRPYQSGPGGGWTTQVFDLAGITCITDPAGRGAMGIHFVDVVSLLDGQVDRLSPEALIYEPGTGGSLTLIAAEYLVLADAWDAGHANPPILYGQRFARVAEGNRYGLPAFYELHVWHEKANPNGTFTDWNPEVQC</sequence>
<dbReference type="HOGENOM" id="CLU_119080_1_0_11"/>
<evidence type="ECO:0000313" key="2">
    <source>
        <dbReference type="EMBL" id="ADU47974.1"/>
    </source>
</evidence>
<keyword evidence="1" id="KW-0732">Signal</keyword>
<evidence type="ECO:0000256" key="1">
    <source>
        <dbReference type="SAM" id="SignalP"/>
    </source>
</evidence>
<dbReference type="eggNOG" id="ENOG5032YG7">
    <property type="taxonomic scope" value="Bacteria"/>
</dbReference>